<accession>A0A2K4ZFI3</accession>
<dbReference type="Proteomes" id="UP000236311">
    <property type="component" value="Unassembled WGS sequence"/>
</dbReference>
<feature type="region of interest" description="Disordered" evidence="1">
    <location>
        <begin position="160"/>
        <end position="208"/>
    </location>
</feature>
<gene>
    <name evidence="2" type="ORF">AMURIS_01927</name>
</gene>
<organism evidence="2 3">
    <name type="scientific">Acetatifactor muris</name>
    <dbReference type="NCBI Taxonomy" id="879566"/>
    <lineage>
        <taxon>Bacteria</taxon>
        <taxon>Bacillati</taxon>
        <taxon>Bacillota</taxon>
        <taxon>Clostridia</taxon>
        <taxon>Lachnospirales</taxon>
        <taxon>Lachnospiraceae</taxon>
        <taxon>Acetatifactor</taxon>
    </lineage>
</organism>
<dbReference type="InterPro" id="IPR046097">
    <property type="entry name" value="DUF6033"/>
</dbReference>
<evidence type="ECO:0000256" key="1">
    <source>
        <dbReference type="SAM" id="MobiDB-lite"/>
    </source>
</evidence>
<dbReference type="OrthoDB" id="2035290at2"/>
<dbReference type="EMBL" id="OFSM01000009">
    <property type="protein sequence ID" value="SOY29212.1"/>
    <property type="molecule type" value="Genomic_DNA"/>
</dbReference>
<keyword evidence="3" id="KW-1185">Reference proteome</keyword>
<evidence type="ECO:0000313" key="2">
    <source>
        <dbReference type="EMBL" id="SOY29212.1"/>
    </source>
</evidence>
<feature type="compositionally biased region" description="Basic and acidic residues" evidence="1">
    <location>
        <begin position="160"/>
        <end position="198"/>
    </location>
</feature>
<sequence>MAISGVTDYTNTYAGYTNSAKKAEESVKTSTVELKTPTGGTKTEQIKTGYSNVNDYSKYLQGKYSYMNTGTTSMQGVPTTVSVSGAFLKKCMNDPEKAKYLEENLAAIPDSVKSLCNSVKMAPGSPVVTYATYKIDDNGNISMMSGSTNDPDGKIARENAERKAKEKKEQEEKAAKRREEKKAEEEKAAERRAERKAANEAAADTDGYTVSATGTDIKAVTQKVIAASLGMSTPAGAGFDIKA</sequence>
<dbReference type="AlphaFoldDB" id="A0A2K4ZFI3"/>
<reference evidence="2 3" key="1">
    <citation type="submission" date="2018-01" db="EMBL/GenBank/DDBJ databases">
        <authorList>
            <person name="Gaut B.S."/>
            <person name="Morton B.R."/>
            <person name="Clegg M.T."/>
            <person name="Duvall M.R."/>
        </authorList>
    </citation>
    <scope>NUCLEOTIDE SEQUENCE [LARGE SCALE GENOMIC DNA]</scope>
    <source>
        <strain evidence="2">GP69</strain>
    </source>
</reference>
<dbReference type="RefSeq" id="WP_103239503.1">
    <property type="nucleotide sequence ID" value="NZ_JANJZD010000009.1"/>
</dbReference>
<proteinExistence type="predicted"/>
<name>A0A2K4ZFI3_9FIRM</name>
<dbReference type="Pfam" id="PF19498">
    <property type="entry name" value="DUF6033"/>
    <property type="match status" value="1"/>
</dbReference>
<protein>
    <submittedName>
        <fullName evidence="2">Uncharacterized protein</fullName>
    </submittedName>
</protein>
<evidence type="ECO:0000313" key="3">
    <source>
        <dbReference type="Proteomes" id="UP000236311"/>
    </source>
</evidence>